<dbReference type="InterPro" id="IPR029044">
    <property type="entry name" value="Nucleotide-diphossugar_trans"/>
</dbReference>
<evidence type="ECO:0000313" key="2">
    <source>
        <dbReference type="EMBL" id="MCK2036323.1"/>
    </source>
</evidence>
<gene>
    <name evidence="2" type="ORF">KZC51_09250</name>
</gene>
<feature type="domain" description="Glycosyltransferase 2-like" evidence="1">
    <location>
        <begin position="10"/>
        <end position="139"/>
    </location>
</feature>
<protein>
    <submittedName>
        <fullName evidence="2">Glycosyltransferase family 2 protein</fullName>
    </submittedName>
</protein>
<dbReference type="SUPFAM" id="SSF53448">
    <property type="entry name" value="Nucleotide-diphospho-sugar transferases"/>
    <property type="match status" value="1"/>
</dbReference>
<evidence type="ECO:0000259" key="1">
    <source>
        <dbReference type="Pfam" id="PF00535"/>
    </source>
</evidence>
<dbReference type="CDD" id="cd00761">
    <property type="entry name" value="Glyco_tranf_GTA_type"/>
    <property type="match status" value="1"/>
</dbReference>
<organism evidence="2 3">
    <name type="scientific">Microbacterium croceum</name>
    <dbReference type="NCBI Taxonomy" id="2851645"/>
    <lineage>
        <taxon>Bacteria</taxon>
        <taxon>Bacillati</taxon>
        <taxon>Actinomycetota</taxon>
        <taxon>Actinomycetes</taxon>
        <taxon>Micrococcales</taxon>
        <taxon>Microbacteriaceae</taxon>
        <taxon>Microbacterium</taxon>
    </lineage>
</organism>
<dbReference type="Proteomes" id="UP001300096">
    <property type="component" value="Unassembled WGS sequence"/>
</dbReference>
<reference evidence="2 3" key="1">
    <citation type="submission" date="2021-06" db="EMBL/GenBank/DDBJ databases">
        <title>Genome-based taxonomic framework of Microbacterium strains isolated from marine environment, the description of four new species and reclassification of four preexisting species.</title>
        <authorList>
            <person name="Lee S.D."/>
            <person name="Kim S.-M."/>
            <person name="Byeon Y.-S."/>
            <person name="Yang H.L."/>
            <person name="Kim I.S."/>
        </authorList>
    </citation>
    <scope>NUCLEOTIDE SEQUENCE [LARGE SCALE GENOMIC DNA]</scope>
    <source>
        <strain evidence="2 3">SSW1-49</strain>
    </source>
</reference>
<evidence type="ECO:0000313" key="3">
    <source>
        <dbReference type="Proteomes" id="UP001300096"/>
    </source>
</evidence>
<dbReference type="InterPro" id="IPR001173">
    <property type="entry name" value="Glyco_trans_2-like"/>
</dbReference>
<sequence>MASDVPAVDVIVGVHNGDRPIERAVRSVLASTVHVRVSVVAHNVGTDVIARRLGELVDDPRVRILSLQDGVRSPANAFNRGLDAATGTYVAIVGSDDSLEAGALDAWVALAERHAADAVIAPIIRDGDHAVPTPRIRDRRRVRVLDADRDRVFERTAALGIQRRKTTDSLRYATGLPRGVDQEFGLRLWTTKRIVFDPATPVYREHADQNDRVTHAFGPLIEDFAFLDGIESAVAGLALPLRRAVVAKLVRVHLVPAVSNRARAKSLDTADLDAADDILRRLSALAPGMQRLLPRALRGDLAAIRHRSVAEAVDVTRRSRSRLTEVLPDDPWLFLHRHAPLRSLSAGRSVMRRTQIAYAARRPQTTAPDDGGPR</sequence>
<dbReference type="RefSeq" id="WP_247629691.1">
    <property type="nucleotide sequence ID" value="NZ_JAHWXN010000001.1"/>
</dbReference>
<accession>A0ABT0FE27</accession>
<dbReference type="EMBL" id="JAHWXN010000001">
    <property type="protein sequence ID" value="MCK2036323.1"/>
    <property type="molecule type" value="Genomic_DNA"/>
</dbReference>
<proteinExistence type="predicted"/>
<name>A0ABT0FE27_9MICO</name>
<dbReference type="Gene3D" id="3.90.550.10">
    <property type="entry name" value="Spore Coat Polysaccharide Biosynthesis Protein SpsA, Chain A"/>
    <property type="match status" value="1"/>
</dbReference>
<keyword evidence="3" id="KW-1185">Reference proteome</keyword>
<comment type="caution">
    <text evidence="2">The sequence shown here is derived from an EMBL/GenBank/DDBJ whole genome shotgun (WGS) entry which is preliminary data.</text>
</comment>
<dbReference type="Pfam" id="PF00535">
    <property type="entry name" value="Glycos_transf_2"/>
    <property type="match status" value="1"/>
</dbReference>